<comment type="caution">
    <text evidence="1">The sequence shown here is derived from an EMBL/GenBank/DDBJ whole genome shotgun (WGS) entry which is preliminary data.</text>
</comment>
<proteinExistence type="predicted"/>
<dbReference type="EMBL" id="RZNJ01000003">
    <property type="protein sequence ID" value="RUT31127.1"/>
    <property type="molecule type" value="Genomic_DNA"/>
</dbReference>
<name>A0A433XAK8_9HYPH</name>
<accession>A0A433XAK8</accession>
<gene>
    <name evidence="1" type="ORF">EMQ25_09655</name>
</gene>
<evidence type="ECO:0000313" key="1">
    <source>
        <dbReference type="EMBL" id="RUT31127.1"/>
    </source>
</evidence>
<protein>
    <submittedName>
        <fullName evidence="1">TIGR02301 family protein</fullName>
    </submittedName>
</protein>
<dbReference type="Proteomes" id="UP000281547">
    <property type="component" value="Unassembled WGS sequence"/>
</dbReference>
<reference evidence="1 2" key="1">
    <citation type="journal article" date="2016" name="Int. J. Syst. Evol. Microbiol.">
        <title>Arsenicitalea aurantiaca gen. nov., sp. nov., a new member of the family Hyphomicrobiaceae, isolated from high-arsenic sediment.</title>
        <authorList>
            <person name="Mu Y."/>
            <person name="Zhou L."/>
            <person name="Zeng X.C."/>
            <person name="Liu L."/>
            <person name="Pan Y."/>
            <person name="Chen X."/>
            <person name="Wang J."/>
            <person name="Li S."/>
            <person name="Li W.J."/>
            <person name="Wang Y."/>
        </authorList>
    </citation>
    <scope>NUCLEOTIDE SEQUENCE [LARGE SCALE GENOMIC DNA]</scope>
    <source>
        <strain evidence="1 2">42-50</strain>
    </source>
</reference>
<sequence length="133" mass="14734">MANRPHRSPLLPGLRILGIALLLGLLPAGGARAVDPPYQGQMERLAEIMGSLYFLQPLCQPGGEDWRQQAAELIEADLPDDDRRERLAGAFNAGYSAYARLYRACTLSAEEALTRLLVEAERTARDIHTRYAE</sequence>
<evidence type="ECO:0000313" key="2">
    <source>
        <dbReference type="Proteomes" id="UP000281547"/>
    </source>
</evidence>
<dbReference type="InterPro" id="IPR012645">
    <property type="entry name" value="CHP02301"/>
</dbReference>
<keyword evidence="2" id="KW-1185">Reference proteome</keyword>
<dbReference type="RefSeq" id="WP_127188373.1">
    <property type="nucleotide sequence ID" value="NZ_RZNJ01000003.1"/>
</dbReference>
<dbReference type="AlphaFoldDB" id="A0A433XAK8"/>
<dbReference type="NCBIfam" id="TIGR02301">
    <property type="entry name" value="TIGR02301 family protein"/>
    <property type="match status" value="1"/>
</dbReference>
<dbReference type="OrthoDB" id="8481666at2"/>
<organism evidence="1 2">
    <name type="scientific">Arsenicitalea aurantiaca</name>
    <dbReference type="NCBI Taxonomy" id="1783274"/>
    <lineage>
        <taxon>Bacteria</taxon>
        <taxon>Pseudomonadati</taxon>
        <taxon>Pseudomonadota</taxon>
        <taxon>Alphaproteobacteria</taxon>
        <taxon>Hyphomicrobiales</taxon>
        <taxon>Devosiaceae</taxon>
        <taxon>Arsenicitalea</taxon>
    </lineage>
</organism>
<dbReference type="Pfam" id="PF09539">
    <property type="entry name" value="DUF2385"/>
    <property type="match status" value="1"/>
</dbReference>